<protein>
    <submittedName>
        <fullName evidence="3">Deoxyguanosinetriphosphate triphosphohydrolase</fullName>
    </submittedName>
</protein>
<reference evidence="3" key="1">
    <citation type="submission" date="2023-03" db="EMBL/GenBank/DDBJ databases">
        <title>Andean soil-derived lignocellulolytic bacterial consortium as a source of novel taxa and putative plastic-active enzymes.</title>
        <authorList>
            <person name="Diaz-Garcia L."/>
            <person name="Chuvochina M."/>
            <person name="Feuerriegel G."/>
            <person name="Bunk B."/>
            <person name="Sproer C."/>
            <person name="Streit W.R."/>
            <person name="Rodriguez L.M."/>
            <person name="Overmann J."/>
            <person name="Jimenez D.J."/>
        </authorList>
    </citation>
    <scope>NUCLEOTIDE SEQUENCE</scope>
    <source>
        <strain evidence="3">MAG 7</strain>
    </source>
</reference>
<dbReference type="InterPro" id="IPR003607">
    <property type="entry name" value="HD/PDEase_dom"/>
</dbReference>
<gene>
    <name evidence="3" type="ORF">P0Y53_03550</name>
</gene>
<dbReference type="GO" id="GO:0006203">
    <property type="term" value="P:dGTP catabolic process"/>
    <property type="evidence" value="ECO:0007669"/>
    <property type="project" value="TreeGrafter"/>
</dbReference>
<dbReference type="SUPFAM" id="SSF109604">
    <property type="entry name" value="HD-domain/PDEase-like"/>
    <property type="match status" value="1"/>
</dbReference>
<evidence type="ECO:0000256" key="1">
    <source>
        <dbReference type="ARBA" id="ARBA00022801"/>
    </source>
</evidence>
<dbReference type="Gene3D" id="1.10.3550.10">
    <property type="entry name" value="eoxyguanosinetriphosphate triphosphohydrolase domain-like"/>
    <property type="match status" value="1"/>
</dbReference>
<dbReference type="InterPro" id="IPR027432">
    <property type="entry name" value="dGTP_triphosphohydrolase_C"/>
</dbReference>
<dbReference type="GO" id="GO:0008832">
    <property type="term" value="F:dGTPase activity"/>
    <property type="evidence" value="ECO:0007669"/>
    <property type="project" value="TreeGrafter"/>
</dbReference>
<organism evidence="3 4">
    <name type="scientific">Candidatus Pseudobacter hemicellulosilyticus</name>
    <dbReference type="NCBI Taxonomy" id="3121375"/>
    <lineage>
        <taxon>Bacteria</taxon>
        <taxon>Pseudomonadati</taxon>
        <taxon>Bacteroidota</taxon>
        <taxon>Chitinophagia</taxon>
        <taxon>Chitinophagales</taxon>
        <taxon>Chitinophagaceae</taxon>
        <taxon>Pseudobacter</taxon>
    </lineage>
</organism>
<dbReference type="Gene3D" id="1.10.3410.10">
    <property type="entry name" value="putative deoxyguanosinetriphosphate triphosphohydrolase like domain"/>
    <property type="match status" value="1"/>
</dbReference>
<dbReference type="InterPro" id="IPR050135">
    <property type="entry name" value="dGTPase-like"/>
</dbReference>
<dbReference type="Pfam" id="PF13286">
    <property type="entry name" value="HD_assoc"/>
    <property type="match status" value="1"/>
</dbReference>
<dbReference type="InterPro" id="IPR023293">
    <property type="entry name" value="dGTP_triP_hydro_central_sf"/>
</dbReference>
<feature type="domain" description="HD/PDEase" evidence="2">
    <location>
        <begin position="59"/>
        <end position="269"/>
    </location>
</feature>
<dbReference type="InterPro" id="IPR026875">
    <property type="entry name" value="PHydrolase_assoc_dom"/>
</dbReference>
<name>A0AAJ5WTQ6_9BACT</name>
<dbReference type="PANTHER" id="PTHR11373">
    <property type="entry name" value="DEOXYNUCLEOSIDE TRIPHOSPHATE TRIPHOSPHOHYDROLASE"/>
    <property type="match status" value="1"/>
</dbReference>
<dbReference type="InterPro" id="IPR006674">
    <property type="entry name" value="HD_domain"/>
</dbReference>
<evidence type="ECO:0000313" key="3">
    <source>
        <dbReference type="EMBL" id="WEK36565.1"/>
    </source>
</evidence>
<sequence>MNWQHLYSTRRTGSENRSASYTDAVRTSFLRDYDRIIFSSAFRRLQNKTQVFPLPGPVFVHNRLTHSLEVASVGRSLGKVVGDAIADRYPGAGEEFREFYKYELPSVIAAGCLAHDIGNPPFGHSGEDAIRTFFSELTGEARQRFNDILSPNQQRDFLFFEGNANAFRTLTHHFNEKGPGGFRLTYATLAAIIKYPADSLSGFNKKQLVTKKSGFFDSELATYKHIAAELQIPQLYPDKNVFARHPFVYLVEAADDICYRVIDFEDAHRLSILSIDTIQDLFVSFFNAAEGYDSRAKVEATLRNINDDNQKVQFLRARLINLLINQACQVFMDKEADLLEGRLEKALIDYLPERENQLMEKIDRFSYEHIYNHRSVVEIEIAGYNVIGGLLKEFFEAVIHPQSAKSKKLLQLISRQFVITGKPEDLYTDTQAVVDFIAGMTDLYAVDIYRKITGMTFPQIR</sequence>
<dbReference type="Pfam" id="PF01966">
    <property type="entry name" value="HD"/>
    <property type="match status" value="1"/>
</dbReference>
<dbReference type="Proteomes" id="UP001220610">
    <property type="component" value="Chromosome"/>
</dbReference>
<evidence type="ECO:0000313" key="4">
    <source>
        <dbReference type="Proteomes" id="UP001220610"/>
    </source>
</evidence>
<dbReference type="PANTHER" id="PTHR11373:SF32">
    <property type="entry name" value="DEOXYGUANOSINETRIPHOSPHATE TRIPHOSPHOHYDROLASE"/>
    <property type="match status" value="1"/>
</dbReference>
<dbReference type="CDD" id="cd00077">
    <property type="entry name" value="HDc"/>
    <property type="match status" value="1"/>
</dbReference>
<keyword evidence="1" id="KW-0378">Hydrolase</keyword>
<dbReference type="NCBIfam" id="TIGR01353">
    <property type="entry name" value="dGTP_triPase"/>
    <property type="match status" value="1"/>
</dbReference>
<dbReference type="Gene3D" id="1.10.3210.10">
    <property type="entry name" value="Hypothetical protein af1432"/>
    <property type="match status" value="1"/>
</dbReference>
<accession>A0AAJ5WTQ6</accession>
<dbReference type="AlphaFoldDB" id="A0AAJ5WTQ6"/>
<dbReference type="NCBIfam" id="NF002205">
    <property type="entry name" value="PRK01096.1"/>
    <property type="match status" value="1"/>
</dbReference>
<dbReference type="SMART" id="SM00471">
    <property type="entry name" value="HDc"/>
    <property type="match status" value="1"/>
</dbReference>
<dbReference type="EMBL" id="CP119311">
    <property type="protein sequence ID" value="WEK36565.1"/>
    <property type="molecule type" value="Genomic_DNA"/>
</dbReference>
<evidence type="ECO:0000259" key="2">
    <source>
        <dbReference type="SMART" id="SM00471"/>
    </source>
</evidence>
<proteinExistence type="predicted"/>
<dbReference type="InterPro" id="IPR006261">
    <property type="entry name" value="dGTPase"/>
</dbReference>